<gene>
    <name evidence="2" type="ORF">IIG_05237</name>
</gene>
<evidence type="ECO:0000313" key="2">
    <source>
        <dbReference type="EMBL" id="EJR26680.1"/>
    </source>
</evidence>
<dbReference type="RefSeq" id="WP_002166930.1">
    <property type="nucleotide sequence ID" value="NZ_JH792313.1"/>
</dbReference>
<accession>J8HL95</accession>
<dbReference type="PATRIC" id="fig|1053226.3.peg.5328"/>
<feature type="region of interest" description="Disordered" evidence="1">
    <location>
        <begin position="94"/>
        <end position="114"/>
    </location>
</feature>
<organism evidence="2 3">
    <name type="scientific">Bacillus cereus VD048</name>
    <dbReference type="NCBI Taxonomy" id="1053226"/>
    <lineage>
        <taxon>Bacteria</taxon>
        <taxon>Bacillati</taxon>
        <taxon>Bacillota</taxon>
        <taxon>Bacilli</taxon>
        <taxon>Bacillales</taxon>
        <taxon>Bacillaceae</taxon>
        <taxon>Bacillus</taxon>
        <taxon>Bacillus cereus group</taxon>
    </lineage>
</organism>
<dbReference type="AlphaFoldDB" id="J8HL95"/>
<evidence type="ECO:0000256" key="1">
    <source>
        <dbReference type="SAM" id="MobiDB-lite"/>
    </source>
</evidence>
<protein>
    <submittedName>
        <fullName evidence="2">Uncharacterized protein</fullName>
    </submittedName>
</protein>
<evidence type="ECO:0000313" key="3">
    <source>
        <dbReference type="Proteomes" id="UP000006960"/>
    </source>
</evidence>
<feature type="compositionally biased region" description="Gly residues" evidence="1">
    <location>
        <begin position="103"/>
        <end position="114"/>
    </location>
</feature>
<dbReference type="Proteomes" id="UP000006960">
    <property type="component" value="Unassembled WGS sequence"/>
</dbReference>
<dbReference type="EMBL" id="AHEU01000045">
    <property type="protein sequence ID" value="EJR26680.1"/>
    <property type="molecule type" value="Genomic_DNA"/>
</dbReference>
<sequence>MPNENNSISLSPKDINIDESGRVIIEDPMLAASLTRIREINPNGTMSCNVECPTANVGACKSLTDRGDKLEDIRVNSTYRDRIMNGDMGGLRDIGSIRDHLSEGGGGNGPPIGR</sequence>
<name>J8HL95_BACCE</name>
<proteinExistence type="predicted"/>
<dbReference type="HOGENOM" id="CLU_2116032_0_0_9"/>
<reference evidence="2 3" key="1">
    <citation type="submission" date="2012-04" db="EMBL/GenBank/DDBJ databases">
        <title>The Genome Sequence of Bacillus cereus VD048.</title>
        <authorList>
            <consortium name="The Broad Institute Genome Sequencing Platform"/>
            <consortium name="The Broad Institute Genome Sequencing Center for Infectious Disease"/>
            <person name="Feldgarden M."/>
            <person name="Van der Auwera G.A."/>
            <person name="Mahillon J."/>
            <person name="Duprez V."/>
            <person name="Timmery S."/>
            <person name="Mattelet C."/>
            <person name="Dierick K."/>
            <person name="Sun M."/>
            <person name="Yu Z."/>
            <person name="Zhu L."/>
            <person name="Hu X."/>
            <person name="Shank E.B."/>
            <person name="Swiecicka I."/>
            <person name="Hansen B.M."/>
            <person name="Andrup L."/>
            <person name="Young S.K."/>
            <person name="Zeng Q."/>
            <person name="Gargeya S."/>
            <person name="Fitzgerald M."/>
            <person name="Haas B."/>
            <person name="Abouelleil A."/>
            <person name="Alvarado L."/>
            <person name="Arachchi H.M."/>
            <person name="Berlin A."/>
            <person name="Chapman S.B."/>
            <person name="Goldberg J."/>
            <person name="Griggs A."/>
            <person name="Gujja S."/>
            <person name="Hansen M."/>
            <person name="Howarth C."/>
            <person name="Imamovic A."/>
            <person name="Larimer J."/>
            <person name="McCowen C."/>
            <person name="Montmayeur A."/>
            <person name="Murphy C."/>
            <person name="Neiman D."/>
            <person name="Pearson M."/>
            <person name="Priest M."/>
            <person name="Roberts A."/>
            <person name="Saif S."/>
            <person name="Shea T."/>
            <person name="Sisk P."/>
            <person name="Sykes S."/>
            <person name="Wortman J."/>
            <person name="Nusbaum C."/>
            <person name="Birren B."/>
        </authorList>
    </citation>
    <scope>NUCLEOTIDE SEQUENCE [LARGE SCALE GENOMIC DNA]</scope>
    <source>
        <strain evidence="2 3">VD048</strain>
    </source>
</reference>
<comment type="caution">
    <text evidence="2">The sequence shown here is derived from an EMBL/GenBank/DDBJ whole genome shotgun (WGS) entry which is preliminary data.</text>
</comment>